<dbReference type="AlphaFoldDB" id="A0A0H5C9F3"/>
<accession>A0A0H5C9F3</accession>
<protein>
    <submittedName>
        <fullName evidence="2">Uncharacterized protein</fullName>
    </submittedName>
</protein>
<gene>
    <name evidence="2" type="ORF">BN1211_5575</name>
</gene>
<name>A0A0H5C9F3_CYBJN</name>
<proteinExistence type="predicted"/>
<feature type="transmembrane region" description="Helical" evidence="1">
    <location>
        <begin position="102"/>
        <end position="124"/>
    </location>
</feature>
<keyword evidence="1" id="KW-0812">Transmembrane</keyword>
<dbReference type="Proteomes" id="UP000038830">
    <property type="component" value="Unassembled WGS sequence"/>
</dbReference>
<keyword evidence="1" id="KW-1133">Transmembrane helix</keyword>
<sequence length="295" mass="31612">MPVLPQNTPSVSNTTNTSDVFITPVFPSTSSDNFKIGYEADTIDVAVESKPILNVDPIFSIQSDSGSRLEYGLNKLIYLTALLIINSPALVLYSVLFGTASVAFIVAGLIGMGTASIVSWKALVHTVSIMSDGQVQLYNPSIQKTIVSAFTYIDAAISVYSPKFYGIVHSGHARQTVKWIYKFRDGTTTDDLQKAPEGSALESITREITDTSGSINVTFERYNNGLRVKVTGTTATNIANTEGSISAPPATIEKEVFIPKELGGVSDEELRQIVSDVKGALGGLANEESTSVSER</sequence>
<keyword evidence="1" id="KW-0472">Membrane</keyword>
<dbReference type="EMBL" id="CDQK01000006">
    <property type="protein sequence ID" value="CEP24687.1"/>
    <property type="molecule type" value="Genomic_DNA"/>
</dbReference>
<evidence type="ECO:0000313" key="2">
    <source>
        <dbReference type="EMBL" id="CEP24687.1"/>
    </source>
</evidence>
<reference evidence="3" key="1">
    <citation type="journal article" date="2015" name="J. Biotechnol.">
        <title>The structure of the Cyberlindnera jadinii genome and its relation to Candida utilis analyzed by the occurrence of single nucleotide polymorphisms.</title>
        <authorList>
            <person name="Rupp O."/>
            <person name="Brinkrolf K."/>
            <person name="Buerth C."/>
            <person name="Kunigo M."/>
            <person name="Schneider J."/>
            <person name="Jaenicke S."/>
            <person name="Goesmann A."/>
            <person name="Puehler A."/>
            <person name="Jaeger K.-E."/>
            <person name="Ernst J.F."/>
        </authorList>
    </citation>
    <scope>NUCLEOTIDE SEQUENCE [LARGE SCALE GENOMIC DNA]</scope>
    <source>
        <strain evidence="3">ATCC 18201 / CBS 1600 / BCRC 20928 / JCM 3617 / NBRC 0987 / NRRL Y-1542</strain>
    </source>
</reference>
<evidence type="ECO:0000313" key="3">
    <source>
        <dbReference type="Proteomes" id="UP000038830"/>
    </source>
</evidence>
<organism evidence="2 3">
    <name type="scientific">Cyberlindnera jadinii (strain ATCC 18201 / CBS 1600 / BCRC 20928 / JCM 3617 / NBRC 0987 / NRRL Y-1542)</name>
    <name type="common">Torula yeast</name>
    <name type="synonym">Candida utilis</name>
    <dbReference type="NCBI Taxonomy" id="983966"/>
    <lineage>
        <taxon>Eukaryota</taxon>
        <taxon>Fungi</taxon>
        <taxon>Dikarya</taxon>
        <taxon>Ascomycota</taxon>
        <taxon>Saccharomycotina</taxon>
        <taxon>Saccharomycetes</taxon>
        <taxon>Phaffomycetales</taxon>
        <taxon>Phaffomycetaceae</taxon>
        <taxon>Cyberlindnera</taxon>
    </lineage>
</organism>
<evidence type="ECO:0000256" key="1">
    <source>
        <dbReference type="SAM" id="Phobius"/>
    </source>
</evidence>
<feature type="transmembrane region" description="Helical" evidence="1">
    <location>
        <begin position="76"/>
        <end position="96"/>
    </location>
</feature>